<organism evidence="1 2">
    <name type="scientific">Solanum verrucosum</name>
    <dbReference type="NCBI Taxonomy" id="315347"/>
    <lineage>
        <taxon>Eukaryota</taxon>
        <taxon>Viridiplantae</taxon>
        <taxon>Streptophyta</taxon>
        <taxon>Embryophyta</taxon>
        <taxon>Tracheophyta</taxon>
        <taxon>Spermatophyta</taxon>
        <taxon>Magnoliopsida</taxon>
        <taxon>eudicotyledons</taxon>
        <taxon>Gunneridae</taxon>
        <taxon>Pentapetalae</taxon>
        <taxon>asterids</taxon>
        <taxon>lamiids</taxon>
        <taxon>Solanales</taxon>
        <taxon>Solanaceae</taxon>
        <taxon>Solanoideae</taxon>
        <taxon>Solaneae</taxon>
        <taxon>Solanum</taxon>
    </lineage>
</organism>
<sequence length="242" mass="27633">MTKIEHESLTKFMKLKSPSFHGIENVDVFEFILDCYEIFHKLDIVEQHGVKVVMYGKIFNKVTDYVKKLDVAMAEDAHKGAEVIVREVVETKVKSPSLESVPVVLEFMPLNRDIELCIDLDSGTRPISIPPYRMALTRDRNFSGFLRASGCNKKDVILDPQKIEAVKTIQDEDYHVKGQVDTLYSGSSTCFSLIPHAVRVSYDEPPYFWRVPLVLSVISVVRISWVLSRLPSLLVRGFIDRQ</sequence>
<dbReference type="Proteomes" id="UP001234989">
    <property type="component" value="Chromosome 11"/>
</dbReference>
<dbReference type="AlphaFoldDB" id="A0AAF1A0L4"/>
<gene>
    <name evidence="1" type="ORF">MTR67_048964</name>
</gene>
<reference evidence="1" key="1">
    <citation type="submission" date="2023-08" db="EMBL/GenBank/DDBJ databases">
        <title>A de novo genome assembly of Solanum verrucosum Schlechtendal, a Mexican diploid species geographically isolated from the other diploid A-genome species in potato relatives.</title>
        <authorList>
            <person name="Hosaka K."/>
        </authorList>
    </citation>
    <scope>NUCLEOTIDE SEQUENCE</scope>
    <source>
        <tissue evidence="1">Young leaves</tissue>
    </source>
</reference>
<proteinExistence type="predicted"/>
<evidence type="ECO:0000313" key="2">
    <source>
        <dbReference type="Proteomes" id="UP001234989"/>
    </source>
</evidence>
<evidence type="ECO:0000313" key="1">
    <source>
        <dbReference type="EMBL" id="WMV55579.1"/>
    </source>
</evidence>
<keyword evidence="2" id="KW-1185">Reference proteome</keyword>
<protein>
    <submittedName>
        <fullName evidence="1">Uncharacterized protein</fullName>
    </submittedName>
</protein>
<accession>A0AAF1A0L4</accession>
<dbReference type="EMBL" id="CP133622">
    <property type="protein sequence ID" value="WMV55579.1"/>
    <property type="molecule type" value="Genomic_DNA"/>
</dbReference>
<name>A0AAF1A0L4_SOLVR</name>